<evidence type="ECO:0000256" key="15">
    <source>
        <dbReference type="SAM" id="Phobius"/>
    </source>
</evidence>
<evidence type="ECO:0000256" key="2">
    <source>
        <dbReference type="ARBA" id="ARBA00004429"/>
    </source>
</evidence>
<dbReference type="EMBL" id="CP102381">
    <property type="protein sequence ID" value="WEJ62521.1"/>
    <property type="molecule type" value="Genomic_DNA"/>
</dbReference>
<evidence type="ECO:0000256" key="8">
    <source>
        <dbReference type="ARBA" id="ARBA00022723"/>
    </source>
</evidence>
<dbReference type="InterPro" id="IPR042094">
    <property type="entry name" value="T2SS_GspF_sf"/>
</dbReference>
<evidence type="ECO:0000256" key="13">
    <source>
        <dbReference type="ARBA" id="ARBA00030750"/>
    </source>
</evidence>
<feature type="transmembrane region" description="Helical" evidence="15">
    <location>
        <begin position="226"/>
        <end position="245"/>
    </location>
</feature>
<feature type="transmembrane region" description="Helical" evidence="15">
    <location>
        <begin position="171"/>
        <end position="194"/>
    </location>
</feature>
<accession>A0ABY8CDB1</accession>
<feature type="transmembrane region" description="Helical" evidence="15">
    <location>
        <begin position="378"/>
        <end position="399"/>
    </location>
</feature>
<dbReference type="Gene3D" id="1.20.81.30">
    <property type="entry name" value="Type II secretion system (T2SS), domain F"/>
    <property type="match status" value="2"/>
</dbReference>
<comment type="subcellular location">
    <subcellularLocation>
        <location evidence="2 14">Cell inner membrane</location>
        <topology evidence="2 14">Multi-pass membrane protein</topology>
    </subcellularLocation>
</comment>
<protein>
    <recommendedName>
        <fullName evidence="13">General secretion pathway protein F</fullName>
    </recommendedName>
</protein>
<dbReference type="Pfam" id="PF00482">
    <property type="entry name" value="T2SSF"/>
    <property type="match status" value="2"/>
</dbReference>
<reference evidence="17 18" key="1">
    <citation type="submission" date="2022-06" db="EMBL/GenBank/DDBJ databases">
        <title>Thiomicrohabdus sp. nov, an obligately chemolithoautotrophic, sulfur-oxidizing bacterium isolated from beach of Guanyin Mountain. Amoy.</title>
        <authorList>
            <person name="Zhu H."/>
        </authorList>
    </citation>
    <scope>NUCLEOTIDE SEQUENCE [LARGE SCALE GENOMIC DNA]</scope>
    <source>
        <strain evidence="17 18">XGS-01</strain>
    </source>
</reference>
<evidence type="ECO:0000256" key="3">
    <source>
        <dbReference type="ARBA" id="ARBA00005745"/>
    </source>
</evidence>
<keyword evidence="5" id="KW-1003">Cell membrane</keyword>
<keyword evidence="6" id="KW-0997">Cell inner membrane</keyword>
<evidence type="ECO:0000256" key="9">
    <source>
        <dbReference type="ARBA" id="ARBA00022837"/>
    </source>
</evidence>
<keyword evidence="4 14" id="KW-0813">Transport</keyword>
<keyword evidence="9" id="KW-0106">Calcium</keyword>
<comment type="function">
    <text evidence="1">Component of the type II secretion system inner membrane complex required for the energy-dependent secretion of extracellular factors such as proteases and toxins from the periplasm.</text>
</comment>
<feature type="domain" description="Type II secretion system protein GspF" evidence="16">
    <location>
        <begin position="275"/>
        <end position="397"/>
    </location>
</feature>
<evidence type="ECO:0000256" key="1">
    <source>
        <dbReference type="ARBA" id="ARBA00002684"/>
    </source>
</evidence>
<evidence type="ECO:0000256" key="5">
    <source>
        <dbReference type="ARBA" id="ARBA00022475"/>
    </source>
</evidence>
<evidence type="ECO:0000256" key="6">
    <source>
        <dbReference type="ARBA" id="ARBA00022519"/>
    </source>
</evidence>
<dbReference type="NCBIfam" id="TIGR02120">
    <property type="entry name" value="GspF"/>
    <property type="match status" value="1"/>
</dbReference>
<dbReference type="InterPro" id="IPR001992">
    <property type="entry name" value="T2SS_GspF/T4SS_PilC_CS"/>
</dbReference>
<dbReference type="PANTHER" id="PTHR30012:SF0">
    <property type="entry name" value="TYPE II SECRETION SYSTEM PROTEIN F-RELATED"/>
    <property type="match status" value="1"/>
</dbReference>
<evidence type="ECO:0000256" key="11">
    <source>
        <dbReference type="ARBA" id="ARBA00022989"/>
    </source>
</evidence>
<keyword evidence="10" id="KW-0653">Protein transport</keyword>
<evidence type="ECO:0000259" key="16">
    <source>
        <dbReference type="Pfam" id="PF00482"/>
    </source>
</evidence>
<keyword evidence="8" id="KW-0479">Metal-binding</keyword>
<dbReference type="Proteomes" id="UP001222275">
    <property type="component" value="Chromosome"/>
</dbReference>
<dbReference type="InterPro" id="IPR011850">
    <property type="entry name" value="T2SS_GspF"/>
</dbReference>
<keyword evidence="18" id="KW-1185">Reference proteome</keyword>
<dbReference type="PRINTS" id="PR00812">
    <property type="entry name" value="BCTERIALGSPF"/>
</dbReference>
<name>A0ABY8CDB1_9GAMM</name>
<evidence type="ECO:0000313" key="17">
    <source>
        <dbReference type="EMBL" id="WEJ62521.1"/>
    </source>
</evidence>
<evidence type="ECO:0000256" key="14">
    <source>
        <dbReference type="RuleBase" id="RU003923"/>
    </source>
</evidence>
<evidence type="ECO:0000256" key="10">
    <source>
        <dbReference type="ARBA" id="ARBA00022927"/>
    </source>
</evidence>
<dbReference type="InterPro" id="IPR003004">
    <property type="entry name" value="GspF/PilC"/>
</dbReference>
<feature type="domain" description="Type II secretion system protein GspF" evidence="16">
    <location>
        <begin position="72"/>
        <end position="195"/>
    </location>
</feature>
<dbReference type="PROSITE" id="PS00874">
    <property type="entry name" value="T2SP_F"/>
    <property type="match status" value="1"/>
</dbReference>
<evidence type="ECO:0000256" key="4">
    <source>
        <dbReference type="ARBA" id="ARBA00022448"/>
    </source>
</evidence>
<evidence type="ECO:0000256" key="12">
    <source>
        <dbReference type="ARBA" id="ARBA00023136"/>
    </source>
</evidence>
<comment type="similarity">
    <text evidence="3 14">Belongs to the GSP F family.</text>
</comment>
<keyword evidence="11 15" id="KW-1133">Transmembrane helix</keyword>
<evidence type="ECO:0000313" key="18">
    <source>
        <dbReference type="Proteomes" id="UP001222275"/>
    </source>
</evidence>
<keyword evidence="7 14" id="KW-0812">Transmembrane</keyword>
<keyword evidence="12 15" id="KW-0472">Membrane</keyword>
<proteinExistence type="inferred from homology"/>
<gene>
    <name evidence="17" type="primary">gspF</name>
    <name evidence="17" type="ORF">NR989_10965</name>
</gene>
<evidence type="ECO:0000256" key="7">
    <source>
        <dbReference type="ARBA" id="ARBA00022692"/>
    </source>
</evidence>
<sequence length="407" mass="45180">MPAYEYKAISASGKSKKGLLEGDSEKQIRQLLRDQGLIPTHIEPINKNQKHSLGGNNALFVPQIKTAELSLFTRELYTLLDAGTPLNEALKSMSQQAESKQMTRFVTSLHTKVAEGHGLASAMNQAPYKVPTDVIATIQAGEESGYLDKVLERLAESVEQRDQLNKKMKTALIYPILMVVVAVIIVFFLMIYVVPKVVKVFDNMQQNLPPLTQGLLSFSEFIQNQWGWLLAIFVAVWAFFIWVMRQDKGRYKVHSMLLKTPGLSRFLIYSSAARWARTLGVLLSSGVAIQDALKISAEVVTLEPLKKAVLRMVEDVREGESVGQAMLTADFFPPLLLNLVRTGEGKGQLDTMLLKGAKHYEFSVETAANTLVSVLEPILIIIMGAVVLTVVLAIMMPIFEMNQMVGN</sequence>
<dbReference type="PANTHER" id="PTHR30012">
    <property type="entry name" value="GENERAL SECRETION PATHWAY PROTEIN"/>
    <property type="match status" value="1"/>
</dbReference>
<organism evidence="17 18">
    <name type="scientific">Thiomicrorhabdus lithotrophica</name>
    <dbReference type="NCBI Taxonomy" id="2949997"/>
    <lineage>
        <taxon>Bacteria</taxon>
        <taxon>Pseudomonadati</taxon>
        <taxon>Pseudomonadota</taxon>
        <taxon>Gammaproteobacteria</taxon>
        <taxon>Thiotrichales</taxon>
        <taxon>Piscirickettsiaceae</taxon>
        <taxon>Thiomicrorhabdus</taxon>
    </lineage>
</organism>
<dbReference type="RefSeq" id="WP_275594779.1">
    <property type="nucleotide sequence ID" value="NZ_CP102381.1"/>
</dbReference>
<dbReference type="InterPro" id="IPR018076">
    <property type="entry name" value="T2SS_GspF_dom"/>
</dbReference>